<reference evidence="3 4" key="1">
    <citation type="journal article" date="2018" name="Mol. Plant Microbe Interact.">
        <title>Taxonomically Different Co-Microsymbionts of a Relict Legume, Oxytropis popoviana, Have Complementary Sets of Symbiotic Genes and Together Increase the Efficiency of Plant Nodulation.</title>
        <authorList>
            <person name="Safronova V."/>
            <person name="Belimov A."/>
            <person name="Sazanova A."/>
            <person name="Chirak E."/>
            <person name="Verkhozina A."/>
            <person name="Kuznetsova I."/>
            <person name="Andronov E."/>
            <person name="Puhalsky J."/>
            <person name="Tikhonovich I."/>
        </authorList>
    </citation>
    <scope>NUCLEOTIDE SEQUENCE [LARGE SCALE GENOMIC DNA]</scope>
    <source>
        <strain evidence="3 4">Opo-235</strain>
    </source>
</reference>
<dbReference type="InterPro" id="IPR015424">
    <property type="entry name" value="PyrdxlP-dep_Trfase"/>
</dbReference>
<dbReference type="InterPro" id="IPR000192">
    <property type="entry name" value="Aminotrans_V_dom"/>
</dbReference>
<comment type="caution">
    <text evidence="3">The sequence shown here is derived from an EMBL/GenBank/DDBJ whole genome shotgun (WGS) entry which is preliminary data.</text>
</comment>
<dbReference type="SUPFAM" id="SSF53383">
    <property type="entry name" value="PLP-dependent transferases"/>
    <property type="match status" value="1"/>
</dbReference>
<proteinExistence type="predicted"/>
<keyword evidence="1" id="KW-0663">Pyridoxal phosphate</keyword>
<dbReference type="PANTHER" id="PTHR43586:SF15">
    <property type="entry name" value="BLR3095 PROTEIN"/>
    <property type="match status" value="1"/>
</dbReference>
<sequence length="373" mass="40374">MGIGSLIPKSEFIGLENVTHLAAGGETPVLISNVGAVTRFMVDKGVGMPGRDRMFATATRARERLARLLGATSQEIALLWNATAGLHAVALGIDWNPGDNVVVGASEFASLLHIWQAAGIEVRRVGAGPRATSEEIADAADEHTRAIVVSHVSYLTGARSDLAAVRGIADRCRARLVVDASHSLGVVPVDGSLCDVVVSCCYKWLLGTHGVGVFFVNSRRWPQLEPKAVGWNSIVHEPDWRQRTTFHLKPTIEKFEGGNPSFISIYYLENALATLEEIGIRNIESHVLELGRALLDGVKGFGVDLLTPERAVSRAGSISIATTRSEQLETQLRERGVLTWGGDGRLRISVHAYNDMADVDRVLKEIKSLGRFS</sequence>
<dbReference type="Proteomes" id="UP000275436">
    <property type="component" value="Unassembled WGS sequence"/>
</dbReference>
<dbReference type="EMBL" id="QKOD01000024">
    <property type="protein sequence ID" value="RNJ41155.1"/>
    <property type="molecule type" value="Genomic_DNA"/>
</dbReference>
<accession>A0A3M9WZT0</accession>
<organism evidence="3 4">
    <name type="scientific">Mesorhizobium japonicum</name>
    <dbReference type="NCBI Taxonomy" id="2066070"/>
    <lineage>
        <taxon>Bacteria</taxon>
        <taxon>Pseudomonadati</taxon>
        <taxon>Pseudomonadota</taxon>
        <taxon>Alphaproteobacteria</taxon>
        <taxon>Hyphomicrobiales</taxon>
        <taxon>Phyllobacteriaceae</taxon>
        <taxon>Mesorhizobium</taxon>
    </lineage>
</organism>
<feature type="domain" description="Aminotransferase class V" evidence="2">
    <location>
        <begin position="57"/>
        <end position="362"/>
    </location>
</feature>
<dbReference type="InterPro" id="IPR015422">
    <property type="entry name" value="PyrdxlP-dep_Trfase_small"/>
</dbReference>
<evidence type="ECO:0000259" key="2">
    <source>
        <dbReference type="Pfam" id="PF00266"/>
    </source>
</evidence>
<gene>
    <name evidence="3" type="ORF">DNR46_35570</name>
</gene>
<dbReference type="PANTHER" id="PTHR43586">
    <property type="entry name" value="CYSTEINE DESULFURASE"/>
    <property type="match status" value="1"/>
</dbReference>
<dbReference type="Gene3D" id="3.90.1150.10">
    <property type="entry name" value="Aspartate Aminotransferase, domain 1"/>
    <property type="match status" value="1"/>
</dbReference>
<dbReference type="AlphaFoldDB" id="A0A3M9WZT0"/>
<evidence type="ECO:0000256" key="1">
    <source>
        <dbReference type="ARBA" id="ARBA00022898"/>
    </source>
</evidence>
<evidence type="ECO:0000313" key="3">
    <source>
        <dbReference type="EMBL" id="RNJ41155.1"/>
    </source>
</evidence>
<name>A0A3M9WZT0_9HYPH</name>
<dbReference type="InterPro" id="IPR015421">
    <property type="entry name" value="PyrdxlP-dep_Trfase_major"/>
</dbReference>
<dbReference type="Gene3D" id="3.40.640.10">
    <property type="entry name" value="Type I PLP-dependent aspartate aminotransferase-like (Major domain)"/>
    <property type="match status" value="1"/>
</dbReference>
<dbReference type="Pfam" id="PF00266">
    <property type="entry name" value="Aminotran_5"/>
    <property type="match status" value="1"/>
</dbReference>
<evidence type="ECO:0000313" key="4">
    <source>
        <dbReference type="Proteomes" id="UP000275436"/>
    </source>
</evidence>
<protein>
    <recommendedName>
        <fullName evidence="2">Aminotransferase class V domain-containing protein</fullName>
    </recommendedName>
</protein>